<dbReference type="SUPFAM" id="SSF47413">
    <property type="entry name" value="lambda repressor-like DNA-binding domains"/>
    <property type="match status" value="1"/>
</dbReference>
<dbReference type="CDD" id="cd00093">
    <property type="entry name" value="HTH_XRE"/>
    <property type="match status" value="1"/>
</dbReference>
<feature type="transmembrane region" description="Helical" evidence="2">
    <location>
        <begin position="103"/>
        <end position="124"/>
    </location>
</feature>
<evidence type="ECO:0000313" key="5">
    <source>
        <dbReference type="Proteomes" id="UP000298324"/>
    </source>
</evidence>
<keyword evidence="2" id="KW-1133">Transmembrane helix</keyword>
<organism evidence="4 5">
    <name type="scientific">Pelotomaculum schinkii</name>
    <dbReference type="NCBI Taxonomy" id="78350"/>
    <lineage>
        <taxon>Bacteria</taxon>
        <taxon>Bacillati</taxon>
        <taxon>Bacillota</taxon>
        <taxon>Clostridia</taxon>
        <taxon>Eubacteriales</taxon>
        <taxon>Desulfotomaculaceae</taxon>
        <taxon>Pelotomaculum</taxon>
    </lineage>
</organism>
<gene>
    <name evidence="4" type="ORF">Psch_00309</name>
</gene>
<dbReference type="InterPro" id="IPR050400">
    <property type="entry name" value="Bact_Cytoskel_RodZ"/>
</dbReference>
<comment type="caution">
    <text evidence="4">The sequence shown here is derived from an EMBL/GenBank/DDBJ whole genome shotgun (WGS) entry which is preliminary data.</text>
</comment>
<dbReference type="EMBL" id="QFGA01000001">
    <property type="protein sequence ID" value="TEB06777.1"/>
    <property type="molecule type" value="Genomic_DNA"/>
</dbReference>
<dbReference type="PANTHER" id="PTHR34475">
    <property type="match status" value="1"/>
</dbReference>
<feature type="compositionally biased region" description="Polar residues" evidence="1">
    <location>
        <begin position="142"/>
        <end position="153"/>
    </location>
</feature>
<dbReference type="Pfam" id="PF13413">
    <property type="entry name" value="HTH_25"/>
    <property type="match status" value="1"/>
</dbReference>
<evidence type="ECO:0000256" key="2">
    <source>
        <dbReference type="SAM" id="Phobius"/>
    </source>
</evidence>
<name>A0A4Y7REP2_9FIRM</name>
<evidence type="ECO:0000256" key="1">
    <source>
        <dbReference type="SAM" id="MobiDB-lite"/>
    </source>
</evidence>
<dbReference type="GO" id="GO:0003677">
    <property type="term" value="F:DNA binding"/>
    <property type="evidence" value="ECO:0007669"/>
    <property type="project" value="InterPro"/>
</dbReference>
<accession>A0A4Y7REP2</accession>
<dbReference type="InterPro" id="IPR025194">
    <property type="entry name" value="RodZ-like_C"/>
</dbReference>
<evidence type="ECO:0000259" key="3">
    <source>
        <dbReference type="PROSITE" id="PS50943"/>
    </source>
</evidence>
<dbReference type="InterPro" id="IPR001387">
    <property type="entry name" value="Cro/C1-type_HTH"/>
</dbReference>
<keyword evidence="2" id="KW-0812">Transmembrane</keyword>
<protein>
    <submittedName>
        <fullName evidence="4">Cytoskeletal protein RodZ</fullName>
    </submittedName>
</protein>
<keyword evidence="2" id="KW-0472">Membrane</keyword>
<sequence>MEIGNSLKEAREARKLSLEEVEEETKIRRKYLQALENEQYEVLPGQVYAKAFLKNYARFLNLNVEEVMAAFNHSPAEEAPQPQDSNNISRTEPELKRGQKPRYWLYLATVVIVMGLTVSVYYTVRSIGFNHPARGEFKTEEQNQAPPNPSVGQQPPAEEPINKQEGVRLTFSVTKNTCWMRVIVDGAPAFQGEVSAGQTQEFTGTEKISFRLGNAGVVQVQLNGQDLGFLGEEGAVIDREFTSSPTG</sequence>
<dbReference type="Gene3D" id="1.10.260.40">
    <property type="entry name" value="lambda repressor-like DNA-binding domains"/>
    <property type="match status" value="1"/>
</dbReference>
<dbReference type="SMART" id="SM00530">
    <property type="entry name" value="HTH_XRE"/>
    <property type="match status" value="1"/>
</dbReference>
<dbReference type="Pfam" id="PF13464">
    <property type="entry name" value="RodZ_C"/>
    <property type="match status" value="1"/>
</dbReference>
<feature type="region of interest" description="Disordered" evidence="1">
    <location>
        <begin position="74"/>
        <end position="94"/>
    </location>
</feature>
<dbReference type="AlphaFoldDB" id="A0A4Y7REP2"/>
<dbReference type="PROSITE" id="PS50943">
    <property type="entry name" value="HTH_CROC1"/>
    <property type="match status" value="1"/>
</dbReference>
<reference evidence="4 5" key="1">
    <citation type="journal article" date="2018" name="Environ. Microbiol.">
        <title>Novel energy conservation strategies and behaviour of Pelotomaculum schinkii driving syntrophic propionate catabolism.</title>
        <authorList>
            <person name="Hidalgo-Ahumada C.A.P."/>
            <person name="Nobu M.K."/>
            <person name="Narihiro T."/>
            <person name="Tamaki H."/>
            <person name="Liu W.T."/>
            <person name="Kamagata Y."/>
            <person name="Stams A.J.M."/>
            <person name="Imachi H."/>
            <person name="Sousa D.Z."/>
        </authorList>
    </citation>
    <scope>NUCLEOTIDE SEQUENCE [LARGE SCALE GENOMIC DNA]</scope>
    <source>
        <strain evidence="4 5">HH</strain>
    </source>
</reference>
<dbReference type="RefSeq" id="WP_190238921.1">
    <property type="nucleotide sequence ID" value="NZ_QFGA01000001.1"/>
</dbReference>
<proteinExistence type="predicted"/>
<feature type="domain" description="HTH cro/C1-type" evidence="3">
    <location>
        <begin position="7"/>
        <end position="67"/>
    </location>
</feature>
<dbReference type="Proteomes" id="UP000298324">
    <property type="component" value="Unassembled WGS sequence"/>
</dbReference>
<evidence type="ECO:0000313" key="4">
    <source>
        <dbReference type="EMBL" id="TEB06777.1"/>
    </source>
</evidence>
<dbReference type="PANTHER" id="PTHR34475:SF1">
    <property type="entry name" value="CYTOSKELETON PROTEIN RODZ"/>
    <property type="match status" value="1"/>
</dbReference>
<dbReference type="InterPro" id="IPR010982">
    <property type="entry name" value="Lambda_DNA-bd_dom_sf"/>
</dbReference>
<feature type="region of interest" description="Disordered" evidence="1">
    <location>
        <begin position="138"/>
        <end position="164"/>
    </location>
</feature>
<keyword evidence="5" id="KW-1185">Reference proteome</keyword>